<organism evidence="2 3">
    <name type="scientific">Mucilaginibacter yixingensis</name>
    <dbReference type="NCBI Taxonomy" id="1295612"/>
    <lineage>
        <taxon>Bacteria</taxon>
        <taxon>Pseudomonadati</taxon>
        <taxon>Bacteroidota</taxon>
        <taxon>Sphingobacteriia</taxon>
        <taxon>Sphingobacteriales</taxon>
        <taxon>Sphingobacteriaceae</taxon>
        <taxon>Mucilaginibacter</taxon>
    </lineage>
</organism>
<reference evidence="2 3" key="1">
    <citation type="submission" date="2018-04" db="EMBL/GenBank/DDBJ databases">
        <title>Genomic Encyclopedia of Archaeal and Bacterial Type Strains, Phase II (KMG-II): from individual species to whole genera.</title>
        <authorList>
            <person name="Goeker M."/>
        </authorList>
    </citation>
    <scope>NUCLEOTIDE SEQUENCE [LARGE SCALE GENOMIC DNA]</scope>
    <source>
        <strain evidence="2 3">DSM 26809</strain>
    </source>
</reference>
<dbReference type="InterPro" id="IPR027823">
    <property type="entry name" value="DUF4468"/>
</dbReference>
<dbReference type="Proteomes" id="UP000244168">
    <property type="component" value="Unassembled WGS sequence"/>
</dbReference>
<comment type="caution">
    <text evidence="2">The sequence shown here is derived from an EMBL/GenBank/DDBJ whole genome shotgun (WGS) entry which is preliminary data.</text>
</comment>
<dbReference type="Pfam" id="PF14730">
    <property type="entry name" value="DUF4468"/>
    <property type="match status" value="1"/>
</dbReference>
<protein>
    <submittedName>
        <fullName evidence="2">Uncharacterized protein with TBP-like fold DUF4468</fullName>
    </submittedName>
</protein>
<sequence length="178" mass="20113">MAILFFVVKAQEPDLTYEYSGNPYYFSEIVKVDSAQLKSNLYAKSIQWFALTFKDSKSVLQMQDERNGLVIGKGTFPFQTTSGTKYYPGTIEYVTFTIKIQVKDGKYKYEISDYNVAGYGLIKDGVITKYPKVPFMAKKIHDLADKNFLSLQASVKANAELISSSLKNAMNKPLNDSF</sequence>
<keyword evidence="3" id="KW-1185">Reference proteome</keyword>
<name>A0A2T5JG56_9SPHI</name>
<dbReference type="EMBL" id="QAOQ01000001">
    <property type="protein sequence ID" value="PTR01399.1"/>
    <property type="molecule type" value="Genomic_DNA"/>
</dbReference>
<gene>
    <name evidence="2" type="ORF">C8P68_101633</name>
</gene>
<dbReference type="AlphaFoldDB" id="A0A2T5JG56"/>
<feature type="domain" description="DUF4468" evidence="1">
    <location>
        <begin position="26"/>
        <end position="115"/>
    </location>
</feature>
<evidence type="ECO:0000313" key="2">
    <source>
        <dbReference type="EMBL" id="PTR01399.1"/>
    </source>
</evidence>
<accession>A0A2T5JG56</accession>
<dbReference type="Gene3D" id="3.30.530.80">
    <property type="match status" value="1"/>
</dbReference>
<proteinExistence type="predicted"/>
<evidence type="ECO:0000259" key="1">
    <source>
        <dbReference type="Pfam" id="PF14730"/>
    </source>
</evidence>
<evidence type="ECO:0000313" key="3">
    <source>
        <dbReference type="Proteomes" id="UP000244168"/>
    </source>
</evidence>